<reference evidence="1 2" key="1">
    <citation type="submission" date="2019-02" db="EMBL/GenBank/DDBJ databases">
        <title>Deep-cultivation of Planctomycetes and their phenomic and genomic characterization uncovers novel biology.</title>
        <authorList>
            <person name="Wiegand S."/>
            <person name="Jogler M."/>
            <person name="Boedeker C."/>
            <person name="Pinto D."/>
            <person name="Vollmers J."/>
            <person name="Rivas-Marin E."/>
            <person name="Kohn T."/>
            <person name="Peeters S.H."/>
            <person name="Heuer A."/>
            <person name="Rast P."/>
            <person name="Oberbeckmann S."/>
            <person name="Bunk B."/>
            <person name="Jeske O."/>
            <person name="Meyerdierks A."/>
            <person name="Storesund J.E."/>
            <person name="Kallscheuer N."/>
            <person name="Luecker S."/>
            <person name="Lage O.M."/>
            <person name="Pohl T."/>
            <person name="Merkel B.J."/>
            <person name="Hornburger P."/>
            <person name="Mueller R.-W."/>
            <person name="Bruemmer F."/>
            <person name="Labrenz M."/>
            <person name="Spormann A.M."/>
            <person name="Op den Camp H."/>
            <person name="Overmann J."/>
            <person name="Amann R."/>
            <person name="Jetten M.S.M."/>
            <person name="Mascher T."/>
            <person name="Medema M.H."/>
            <person name="Devos D.P."/>
            <person name="Kaster A.-K."/>
            <person name="Ovreas L."/>
            <person name="Rohde M."/>
            <person name="Galperin M.Y."/>
            <person name="Jogler C."/>
        </authorList>
    </citation>
    <scope>NUCLEOTIDE SEQUENCE [LARGE SCALE GENOMIC DNA]</scope>
    <source>
        <strain evidence="1 2">Mal4</strain>
    </source>
</reference>
<dbReference type="Pfam" id="PF08811">
    <property type="entry name" value="DUF1800"/>
    <property type="match status" value="1"/>
</dbReference>
<sequence>MNRPQHVDPEWAWSPYSPDAQTPWTRALAAHLYRRAGFAATTQQLDDAVAQSPGEVLQDLMQPGRESQDYANDIDDLARANLATGDPKKMSAWWLYRMLTTPAQLQEKATLFWHGHFATGAEKVEDADLVYGQYRLLREHATGDFGALLHGISRDPAMLIYLDSATNRKSHPNENYAREIMELFALGEGAYTEQDIRELARCFTGWEVRRGKFRFNRYQHDFGEKTVLGTSGKLGGDEGVDVVLAQSTAPQFIVRKLIRFYVCDEPEASDELVAPLAREFRDSGLQVGPVIQRILSSNLFFSSHSRGRKVRSPIELGVGFLRALNGTTGIYELAAGMAQIGQELFYPPNVKGWDGGRTWINSSTLLGRANLIRSLLESDKTRFSGATLEELVDREGLQKPHEIVDWLAELLFAVPVPETVRERVTGVLESNDGDRENRLRNALTVLCTLPEFQLA</sequence>
<gene>
    <name evidence="1" type="ORF">Mal4_18470</name>
</gene>
<dbReference type="RefSeq" id="WP_197444248.1">
    <property type="nucleotide sequence ID" value="NZ_CP036275.1"/>
</dbReference>
<name>A0A517Z509_9PLAN</name>
<organism evidence="1 2">
    <name type="scientific">Maioricimonas rarisocia</name>
    <dbReference type="NCBI Taxonomy" id="2528026"/>
    <lineage>
        <taxon>Bacteria</taxon>
        <taxon>Pseudomonadati</taxon>
        <taxon>Planctomycetota</taxon>
        <taxon>Planctomycetia</taxon>
        <taxon>Planctomycetales</taxon>
        <taxon>Planctomycetaceae</taxon>
        <taxon>Maioricimonas</taxon>
    </lineage>
</organism>
<dbReference type="Proteomes" id="UP000320496">
    <property type="component" value="Chromosome"/>
</dbReference>
<evidence type="ECO:0008006" key="3">
    <source>
        <dbReference type="Google" id="ProtNLM"/>
    </source>
</evidence>
<evidence type="ECO:0000313" key="2">
    <source>
        <dbReference type="Proteomes" id="UP000320496"/>
    </source>
</evidence>
<keyword evidence="2" id="KW-1185">Reference proteome</keyword>
<dbReference type="InterPro" id="IPR014917">
    <property type="entry name" value="DUF1800"/>
</dbReference>
<evidence type="ECO:0000313" key="1">
    <source>
        <dbReference type="EMBL" id="QDU37533.1"/>
    </source>
</evidence>
<dbReference type="EMBL" id="CP036275">
    <property type="protein sequence ID" value="QDU37533.1"/>
    <property type="molecule type" value="Genomic_DNA"/>
</dbReference>
<proteinExistence type="predicted"/>
<dbReference type="KEGG" id="mri:Mal4_18470"/>
<dbReference type="AlphaFoldDB" id="A0A517Z509"/>
<accession>A0A517Z509</accession>
<protein>
    <recommendedName>
        <fullName evidence="3">DUF1800 domain-containing protein</fullName>
    </recommendedName>
</protein>